<comment type="caution">
    <text evidence="2">The sequence shown here is derived from an EMBL/GenBank/DDBJ whole genome shotgun (WGS) entry which is preliminary data.</text>
</comment>
<keyword evidence="1" id="KW-1133">Transmembrane helix</keyword>
<keyword evidence="1" id="KW-0812">Transmembrane</keyword>
<keyword evidence="1" id="KW-0472">Membrane</keyword>
<dbReference type="Proteomes" id="UP000886886">
    <property type="component" value="Unassembled WGS sequence"/>
</dbReference>
<evidence type="ECO:0000313" key="3">
    <source>
        <dbReference type="Proteomes" id="UP000886886"/>
    </source>
</evidence>
<sequence>MAQNNHRRKNYRIEIGMEEEDSLKTGMKTALRWFEHFLLLVFVIGMLVIWPFMIRISMTGEEYAAFWKSLLFRGFLVNAVWLLAYLAYMYFRGYSSFAVVLLISFFINLVTFTAVLYSNSALVLSLLPGKVVGGFVTFYINLLLALLTAPVPSLVVAGIVEFVSRLVLNLLGMEER</sequence>
<feature type="transmembrane region" description="Helical" evidence="1">
    <location>
        <begin position="70"/>
        <end position="91"/>
    </location>
</feature>
<feature type="transmembrane region" description="Helical" evidence="1">
    <location>
        <begin position="37"/>
        <end position="58"/>
    </location>
</feature>
<evidence type="ECO:0000313" key="2">
    <source>
        <dbReference type="EMBL" id="HIQ95252.1"/>
    </source>
</evidence>
<gene>
    <name evidence="2" type="ORF">IAB26_01690</name>
</gene>
<name>A0A9D0ZSP6_9FIRM</name>
<reference evidence="2" key="2">
    <citation type="journal article" date="2021" name="PeerJ">
        <title>Extensive microbial diversity within the chicken gut microbiome revealed by metagenomics and culture.</title>
        <authorList>
            <person name="Gilroy R."/>
            <person name="Ravi A."/>
            <person name="Getino M."/>
            <person name="Pursley I."/>
            <person name="Horton D.L."/>
            <person name="Alikhan N.F."/>
            <person name="Baker D."/>
            <person name="Gharbi K."/>
            <person name="Hall N."/>
            <person name="Watson M."/>
            <person name="Adriaenssens E.M."/>
            <person name="Foster-Nyarko E."/>
            <person name="Jarju S."/>
            <person name="Secka A."/>
            <person name="Antonio M."/>
            <person name="Oren A."/>
            <person name="Chaudhuri R.R."/>
            <person name="La Ragione R."/>
            <person name="Hildebrand F."/>
            <person name="Pallen M.J."/>
        </authorList>
    </citation>
    <scope>NUCLEOTIDE SEQUENCE</scope>
    <source>
        <strain evidence="2">ChiSjej3B21-11622</strain>
    </source>
</reference>
<reference evidence="2" key="1">
    <citation type="submission" date="2020-10" db="EMBL/GenBank/DDBJ databases">
        <authorList>
            <person name="Gilroy R."/>
        </authorList>
    </citation>
    <scope>NUCLEOTIDE SEQUENCE</scope>
    <source>
        <strain evidence="2">ChiSjej3B21-11622</strain>
    </source>
</reference>
<dbReference type="EMBL" id="DVFT01000023">
    <property type="protein sequence ID" value="HIQ95252.1"/>
    <property type="molecule type" value="Genomic_DNA"/>
</dbReference>
<accession>A0A9D0ZSP6</accession>
<protein>
    <submittedName>
        <fullName evidence="2">Uncharacterized protein</fullName>
    </submittedName>
</protein>
<feature type="transmembrane region" description="Helical" evidence="1">
    <location>
        <begin position="138"/>
        <end position="163"/>
    </location>
</feature>
<organism evidence="2 3">
    <name type="scientific">Candidatus Limivivens merdigallinarum</name>
    <dbReference type="NCBI Taxonomy" id="2840859"/>
    <lineage>
        <taxon>Bacteria</taxon>
        <taxon>Bacillati</taxon>
        <taxon>Bacillota</taxon>
        <taxon>Clostridia</taxon>
        <taxon>Lachnospirales</taxon>
        <taxon>Lachnospiraceae</taxon>
        <taxon>Lachnospiraceae incertae sedis</taxon>
        <taxon>Candidatus Limivivens</taxon>
    </lineage>
</organism>
<proteinExistence type="predicted"/>
<evidence type="ECO:0000256" key="1">
    <source>
        <dbReference type="SAM" id="Phobius"/>
    </source>
</evidence>
<feature type="transmembrane region" description="Helical" evidence="1">
    <location>
        <begin position="98"/>
        <end position="118"/>
    </location>
</feature>
<dbReference type="AlphaFoldDB" id="A0A9D0ZSP6"/>